<dbReference type="SUPFAM" id="SSF53041">
    <property type="entry name" value="Resolvase-like"/>
    <property type="match status" value="1"/>
</dbReference>
<name>A0A941EPM4_9ACTN</name>
<keyword evidence="2" id="KW-0233">DNA recombination</keyword>
<feature type="region of interest" description="Disordered" evidence="3">
    <location>
        <begin position="552"/>
        <end position="583"/>
    </location>
</feature>
<protein>
    <submittedName>
        <fullName evidence="5">Recombinase family protein</fullName>
    </submittedName>
</protein>
<dbReference type="Gene3D" id="3.90.1750.20">
    <property type="entry name" value="Putative Large Serine Recombinase, Chain B, Domain 2"/>
    <property type="match status" value="1"/>
</dbReference>
<organism evidence="5 6">
    <name type="scientific">Actinospica durhamensis</name>
    <dbReference type="NCBI Taxonomy" id="1508375"/>
    <lineage>
        <taxon>Bacteria</taxon>
        <taxon>Bacillati</taxon>
        <taxon>Actinomycetota</taxon>
        <taxon>Actinomycetes</taxon>
        <taxon>Catenulisporales</taxon>
        <taxon>Actinospicaceae</taxon>
        <taxon>Actinospica</taxon>
    </lineage>
</organism>
<feature type="region of interest" description="Disordered" evidence="3">
    <location>
        <begin position="30"/>
        <end position="52"/>
    </location>
</feature>
<evidence type="ECO:0000256" key="1">
    <source>
        <dbReference type="ARBA" id="ARBA00023125"/>
    </source>
</evidence>
<evidence type="ECO:0000256" key="2">
    <source>
        <dbReference type="ARBA" id="ARBA00023172"/>
    </source>
</evidence>
<evidence type="ECO:0000313" key="6">
    <source>
        <dbReference type="Proteomes" id="UP000675781"/>
    </source>
</evidence>
<dbReference type="PANTHER" id="PTHR30461:SF2">
    <property type="entry name" value="SERINE RECOMBINASE PINE-RELATED"/>
    <property type="match status" value="1"/>
</dbReference>
<keyword evidence="6" id="KW-1185">Reference proteome</keyword>
<reference evidence="5" key="1">
    <citation type="submission" date="2021-04" db="EMBL/GenBank/DDBJ databases">
        <title>Genome based classification of Actinospica acidithermotolerans sp. nov., an actinobacterium isolated from an Indonesian hot spring.</title>
        <authorList>
            <person name="Kusuma A.B."/>
            <person name="Putra K.E."/>
            <person name="Nafisah S."/>
            <person name="Loh J."/>
            <person name="Nouioui I."/>
            <person name="Goodfellow M."/>
        </authorList>
    </citation>
    <scope>NUCLEOTIDE SEQUENCE</scope>
    <source>
        <strain evidence="5">CSCA 57</strain>
    </source>
</reference>
<dbReference type="PANTHER" id="PTHR30461">
    <property type="entry name" value="DNA-INVERTASE FROM LAMBDOID PROPHAGE"/>
    <property type="match status" value="1"/>
</dbReference>
<dbReference type="InterPro" id="IPR036162">
    <property type="entry name" value="Resolvase-like_N_sf"/>
</dbReference>
<dbReference type="RefSeq" id="WP_212529581.1">
    <property type="nucleotide sequence ID" value="NZ_JAGSOG010000081.1"/>
</dbReference>
<dbReference type="InterPro" id="IPR011109">
    <property type="entry name" value="DNA_bind_recombinase_dom"/>
</dbReference>
<accession>A0A941EPM4</accession>
<comment type="caution">
    <text evidence="5">The sequence shown here is derived from an EMBL/GenBank/DDBJ whole genome shotgun (WGS) entry which is preliminary data.</text>
</comment>
<keyword evidence="1" id="KW-0238">DNA-binding</keyword>
<evidence type="ECO:0000256" key="3">
    <source>
        <dbReference type="SAM" id="MobiDB-lite"/>
    </source>
</evidence>
<evidence type="ECO:0000313" key="5">
    <source>
        <dbReference type="EMBL" id="MBR7835066.1"/>
    </source>
</evidence>
<gene>
    <name evidence="5" type="ORF">KDL01_17455</name>
</gene>
<feature type="compositionally biased region" description="Basic and acidic residues" evidence="3">
    <location>
        <begin position="34"/>
        <end position="52"/>
    </location>
</feature>
<dbReference type="GO" id="GO:0003677">
    <property type="term" value="F:DNA binding"/>
    <property type="evidence" value="ECO:0007669"/>
    <property type="project" value="UniProtKB-KW"/>
</dbReference>
<evidence type="ECO:0000259" key="4">
    <source>
        <dbReference type="PROSITE" id="PS51737"/>
    </source>
</evidence>
<dbReference type="SMART" id="SM00857">
    <property type="entry name" value="Resolvase"/>
    <property type="match status" value="1"/>
</dbReference>
<feature type="domain" description="Recombinase" evidence="4">
    <location>
        <begin position="178"/>
        <end position="310"/>
    </location>
</feature>
<dbReference type="InterPro" id="IPR038109">
    <property type="entry name" value="DNA_bind_recomb_sf"/>
</dbReference>
<dbReference type="InterPro" id="IPR006119">
    <property type="entry name" value="Resolv_N"/>
</dbReference>
<sequence length="591" mass="66052">MDGYAELGLKLNKTPYDGCGKCWVGMIRQSSTKDTSDSPEKQESFNEEEAERHGGHIIGWAVDLDVSGATDPFDRKGLGPWLNNENGPYDGIVASAVDRIGRSLPDTTGTAKFLHKAKKSIVTRGHGVWDLGKPSERRMFNVQALVADLELSSIQERAADTRIHQREIGRKTGRVLFPYYYVHNPLTLAVESIDFDDVMRDVLEDVADRLLADEDNQVTPTSEARRLSVTGFMTSDDWRRVRRGKAPKGGHWTSTSLIRILTSPATMGYYVVDGVAGLGSDGKPLVIAEPLWSYSKYEALVAKYGPEARQNRRNSGARAPKADYLLLSLAYCGECGYRLYYTRGNARLDGSYDHGYMCKARMKGFKGAETCTTGVYAKEGDIVPLAIAKFLAELGSIPLFVQAFDTGSDATAKIAELNKSIARLQTDRMAGLYDSDELSEWFQDTFRNLSHEVAALKKLPQRQARLYWRPTGRTVADEWHACTTNVERRQLMAAYNFRVDVYTRNEPRAQWFDFTFIDQRTAVDARIETWEAYQRDMQAEAEYFARVAAEQAATEADDEQTADAFPIPSAAEQAAGLSDPEQPTRILELIS</sequence>
<dbReference type="GO" id="GO:0000150">
    <property type="term" value="F:DNA strand exchange activity"/>
    <property type="evidence" value="ECO:0007669"/>
    <property type="project" value="InterPro"/>
</dbReference>
<dbReference type="EMBL" id="JAGSOG010000081">
    <property type="protein sequence ID" value="MBR7835066.1"/>
    <property type="molecule type" value="Genomic_DNA"/>
</dbReference>
<dbReference type="InterPro" id="IPR050639">
    <property type="entry name" value="SSR_resolvase"/>
</dbReference>
<dbReference type="AlphaFoldDB" id="A0A941EPM4"/>
<dbReference type="Proteomes" id="UP000675781">
    <property type="component" value="Unassembled WGS sequence"/>
</dbReference>
<dbReference type="PROSITE" id="PS51737">
    <property type="entry name" value="RECOMBINASE_DNA_BIND"/>
    <property type="match status" value="1"/>
</dbReference>
<proteinExistence type="predicted"/>
<dbReference type="Gene3D" id="3.40.50.1390">
    <property type="entry name" value="Resolvase, N-terminal catalytic domain"/>
    <property type="match status" value="1"/>
</dbReference>
<dbReference type="Pfam" id="PF00239">
    <property type="entry name" value="Resolvase"/>
    <property type="match status" value="1"/>
</dbReference>
<dbReference type="CDD" id="cd00338">
    <property type="entry name" value="Ser_Recombinase"/>
    <property type="match status" value="1"/>
</dbReference>